<dbReference type="KEGG" id="tim:GMBLW1_48010"/>
<evidence type="ECO:0000313" key="2">
    <source>
        <dbReference type="Proteomes" id="UP000464378"/>
    </source>
</evidence>
<dbReference type="EMBL" id="LR586016">
    <property type="protein sequence ID" value="VIP04392.1"/>
    <property type="molecule type" value="Genomic_DNA"/>
</dbReference>
<protein>
    <submittedName>
        <fullName evidence="1">Uncharacterized protein</fullName>
    </submittedName>
</protein>
<dbReference type="RefSeq" id="WP_162659480.1">
    <property type="nucleotide sequence ID" value="NZ_LR593887.1"/>
</dbReference>
<evidence type="ECO:0000313" key="1">
    <source>
        <dbReference type="EMBL" id="VIP04392.1"/>
    </source>
</evidence>
<proteinExistence type="predicted"/>
<name>A0A6C2YU34_9BACT</name>
<reference evidence="1" key="1">
    <citation type="submission" date="2019-04" db="EMBL/GenBank/DDBJ databases">
        <authorList>
            <consortium name="Science for Life Laboratories"/>
        </authorList>
    </citation>
    <scope>NUCLEOTIDE SEQUENCE</scope>
    <source>
        <strain evidence="1">MBLW1</strain>
    </source>
</reference>
<sequence length="1153" mass="130193">MKKGVNSGSRKGFAICYFRERRFSNERLIELAEKSVPFQRRLLEQIKFASTSLVGNPFPKTWEAMRAPRLENVLGTPDLAIPWSIAKITANRDRLNPALQLRRKMEHVLIEGRPAECEDLIEEFEKGWGCSLWSLDLRFVAAQFARGFHGNRTVLNYFADSCSNEWIHLLAQNSSFRALLNISTREYLETVGVMIPQLGSDELSSYVLDYVKYRLNDDIPSTETGIANVLHFESRHAMIDLYDTAVKILSRTLRGTSGRNVRDAVRHLARDISGDRLAGLAAVATERIEGECHEGRALYDCLERLSQGDYAGCLASGLGELRQDPTELIWFDLVATAAVGCRSVCPLVFPVEAPGQLVLSGLYDWYSARTFRRQSIEELRRLSRALRPTHLGAALAEFVALFDQQQSALGRDCIGLLACSWPIPQFAYGYVNADRARGYLNRLNETIGRTAGGEVVANYHRLLDDPKGEAMYDLPEPEVLRFRAAAFHSHGQWQEVADSLRRLREIAPEYSRARPELLVCEAEALLGMRELDRAATVLGELFCEDRKLLPPLLLRRMAVILKDEKFRPSATNIAWPILAAAAQKDDRAQISLDRVHDFVGDYIESQGATKPTELTKYEDSLPIELIVFLAECCTPDILESSMWYRSREELLKDRLSLCEQLIGRFQFREPELQREIAALTRQLAILDLTSEIQRSRIFIDTDAILKNLDEATWSQTNSLLTVRALRSNELQRGLKLLRIPNPEGGKVTVVVVDEGKAFFETVFEKIKQQFLYSPELGLDANLSQRVRHGTLAGELRAIFDRLHLSTKTQSDGSYEPNRHWYESLGVVWNAWLAEKVNASFRAFSEGIDEQIRMVREDWIQIRSDAKPVGLFEYGFTDDEIDRLLRSISPLAEHADVHDLIVSSLLERTESCLSQVRSAIMTKLAPAIEQLLNQLVIDVDDAVGSGVTSVVSLRNVVTQCKTEFGRQLEKIQGWFYVDNRHEQKPFHFPALVGGVEEVLNRINSPCTVALLKASGSDVPIQGAYFRPLWDLLVILFDNASRHSGVDAVSIHLTAEFRADSTQIRCLNEMRENSDIGQLRAKAEQLNLLSLTNQSDLNKLREEGGSGTAKLHKIVRHELGRDRHDYRITFGVTAVNEFEVLITLQMGLTNAHPAD</sequence>
<accession>A0A6C2YU34</accession>
<dbReference type="EMBL" id="LR593887">
    <property type="protein sequence ID" value="VTS06146.1"/>
    <property type="molecule type" value="Genomic_DNA"/>
</dbReference>
<gene>
    <name evidence="1" type="ORF">GMBLW1_48010</name>
</gene>
<dbReference type="InParanoid" id="A0A6C2YU34"/>
<dbReference type="Proteomes" id="UP000464378">
    <property type="component" value="Chromosome"/>
</dbReference>
<dbReference type="AlphaFoldDB" id="A0A6C2YU34"/>
<keyword evidence="2" id="KW-1185">Reference proteome</keyword>
<organism evidence="1">
    <name type="scientific">Tuwongella immobilis</name>
    <dbReference type="NCBI Taxonomy" id="692036"/>
    <lineage>
        <taxon>Bacteria</taxon>
        <taxon>Pseudomonadati</taxon>
        <taxon>Planctomycetota</taxon>
        <taxon>Planctomycetia</taxon>
        <taxon>Gemmatales</taxon>
        <taxon>Gemmataceae</taxon>
        <taxon>Tuwongella</taxon>
    </lineage>
</organism>